<comment type="caution">
    <text evidence="2">The sequence shown here is derived from an EMBL/GenBank/DDBJ whole genome shotgun (WGS) entry which is preliminary data.</text>
</comment>
<evidence type="ECO:0000259" key="1">
    <source>
        <dbReference type="Pfam" id="PF20415"/>
    </source>
</evidence>
<proteinExistence type="predicted"/>
<reference evidence="2 3" key="1">
    <citation type="submission" date="2020-07" db="EMBL/GenBank/DDBJ databases">
        <title>Comparative genomics of pyrophilous fungi reveals a link between fire events and developmental genes.</title>
        <authorList>
            <consortium name="DOE Joint Genome Institute"/>
            <person name="Steindorff A.S."/>
            <person name="Carver A."/>
            <person name="Calhoun S."/>
            <person name="Stillman K."/>
            <person name="Liu H."/>
            <person name="Lipzen A."/>
            <person name="Pangilinan J."/>
            <person name="Labutti K."/>
            <person name="Bruns T.D."/>
            <person name="Grigoriev I.V."/>
        </authorList>
    </citation>
    <scope>NUCLEOTIDE SEQUENCE [LARGE SCALE GENOMIC DNA]</scope>
    <source>
        <strain evidence="2 3">CBS 144469</strain>
    </source>
</reference>
<feature type="domain" description="DUF6699" evidence="1">
    <location>
        <begin position="82"/>
        <end position="171"/>
    </location>
</feature>
<name>A0A8H6I326_9AGAR</name>
<dbReference type="OrthoDB" id="10434491at2759"/>
<dbReference type="InterPro" id="IPR046522">
    <property type="entry name" value="DUF6699"/>
</dbReference>
<dbReference type="EMBL" id="JACGCI010000021">
    <property type="protein sequence ID" value="KAF6757811.1"/>
    <property type="molecule type" value="Genomic_DNA"/>
</dbReference>
<dbReference type="AlphaFoldDB" id="A0A8H6I326"/>
<dbReference type="Pfam" id="PF20415">
    <property type="entry name" value="DUF6699"/>
    <property type="match status" value="1"/>
</dbReference>
<organism evidence="2 3">
    <name type="scientific">Ephemerocybe angulata</name>
    <dbReference type="NCBI Taxonomy" id="980116"/>
    <lineage>
        <taxon>Eukaryota</taxon>
        <taxon>Fungi</taxon>
        <taxon>Dikarya</taxon>
        <taxon>Basidiomycota</taxon>
        <taxon>Agaricomycotina</taxon>
        <taxon>Agaricomycetes</taxon>
        <taxon>Agaricomycetidae</taxon>
        <taxon>Agaricales</taxon>
        <taxon>Agaricineae</taxon>
        <taxon>Psathyrellaceae</taxon>
        <taxon>Ephemerocybe</taxon>
    </lineage>
</organism>
<dbReference type="Proteomes" id="UP000521943">
    <property type="component" value="Unassembled WGS sequence"/>
</dbReference>
<sequence length="239" mass="25599">MYQHSPTPPPLPLSLRTFGPDVSEGSSIITYPHSAANTPDDALPPPGPTLPPTIPLPLDTTEAPCILHGLLTRKAAPAAQSILWDIRTSPYSAEAPSRPTHYGYLAGRAPQHISIPPFLLEPAASPPQKYIIIRVDEWCHIHSNVFTVYPRANNSGAYVTILDVLMGVSRAGTARRRCSCDSVGAAASDVKSLLFSNGSSPRRSPYVGRGSGPMGTARWMWAGLSADVLEAGVWMLRLA</sequence>
<evidence type="ECO:0000313" key="3">
    <source>
        <dbReference type="Proteomes" id="UP000521943"/>
    </source>
</evidence>
<keyword evidence="3" id="KW-1185">Reference proteome</keyword>
<evidence type="ECO:0000313" key="2">
    <source>
        <dbReference type="EMBL" id="KAF6757811.1"/>
    </source>
</evidence>
<accession>A0A8H6I326</accession>
<protein>
    <recommendedName>
        <fullName evidence="1">DUF6699 domain-containing protein</fullName>
    </recommendedName>
</protein>
<gene>
    <name evidence="2" type="ORF">DFP72DRAFT_1065604</name>
</gene>